<sequence>MIKLNKFVSIPSTVKSIIDDIILYSVKVTEKMYILNNNIKNHHTWWCAMYGLNIACHNNKIKMIDGNNCYYPSINNLTESHYIAHYSCDKIYNKRQIPNVDISLFPNNAFYNSAKKYLSETKF</sequence>
<name>A0A6C0D661_9ZZZZ</name>
<organism evidence="1">
    <name type="scientific">viral metagenome</name>
    <dbReference type="NCBI Taxonomy" id="1070528"/>
    <lineage>
        <taxon>unclassified sequences</taxon>
        <taxon>metagenomes</taxon>
        <taxon>organismal metagenomes</taxon>
    </lineage>
</organism>
<evidence type="ECO:0000313" key="1">
    <source>
        <dbReference type="EMBL" id="QHT12526.1"/>
    </source>
</evidence>
<dbReference type="EMBL" id="MN739548">
    <property type="protein sequence ID" value="QHT12526.1"/>
    <property type="molecule type" value="Genomic_DNA"/>
</dbReference>
<dbReference type="AlphaFoldDB" id="A0A6C0D661"/>
<proteinExistence type="predicted"/>
<reference evidence="1" key="1">
    <citation type="journal article" date="2020" name="Nature">
        <title>Giant virus diversity and host interactions through global metagenomics.</title>
        <authorList>
            <person name="Schulz F."/>
            <person name="Roux S."/>
            <person name="Paez-Espino D."/>
            <person name="Jungbluth S."/>
            <person name="Walsh D.A."/>
            <person name="Denef V.J."/>
            <person name="McMahon K.D."/>
            <person name="Konstantinidis K.T."/>
            <person name="Eloe-Fadrosh E.A."/>
            <person name="Kyrpides N.C."/>
            <person name="Woyke T."/>
        </authorList>
    </citation>
    <scope>NUCLEOTIDE SEQUENCE</scope>
    <source>
        <strain evidence="1">GVMAG-M-3300023174-130</strain>
    </source>
</reference>
<protein>
    <submittedName>
        <fullName evidence="1">Uncharacterized protein</fullName>
    </submittedName>
</protein>
<accession>A0A6C0D661</accession>